<dbReference type="InterPro" id="IPR025649">
    <property type="entry name" value="DUF4360"/>
</dbReference>
<name>A0A2M8LTG1_9ACTN</name>
<dbReference type="AlphaFoldDB" id="A0A2M8LTG1"/>
<feature type="chain" id="PRO_5014779753" evidence="1">
    <location>
        <begin position="26"/>
        <end position="226"/>
    </location>
</feature>
<organism evidence="2 3">
    <name type="scientific">Streptomyces carminius</name>
    <dbReference type="NCBI Taxonomy" id="2665496"/>
    <lineage>
        <taxon>Bacteria</taxon>
        <taxon>Bacillati</taxon>
        <taxon>Actinomycetota</taxon>
        <taxon>Actinomycetes</taxon>
        <taxon>Kitasatosporales</taxon>
        <taxon>Streptomycetaceae</taxon>
        <taxon>Streptomyces</taxon>
    </lineage>
</organism>
<keyword evidence="1" id="KW-0732">Signal</keyword>
<sequence>MSGALVAGGAIAALFASSFSSNVVATPPYFEDAPTDRMVIEVLTVNGSGCPLGTAAVAVAPDNTAFTVTYSDYIASVGVGSKPMDFRKNCQLNLAVRVPQGFTYAIASVNYRGYAYLEKGATATQKAQYFFQGQAETRSGTHQLAGPYDDNWQSTDEVPVGSLAWAPCGELRNFNINTELRVSGGSSNTAETTSLIAMDSTDGSVNTTYQLAWKECDEGGGDEGED</sequence>
<proteinExistence type="predicted"/>
<evidence type="ECO:0000313" key="3">
    <source>
        <dbReference type="Proteomes" id="UP000230407"/>
    </source>
</evidence>
<evidence type="ECO:0000256" key="1">
    <source>
        <dbReference type="SAM" id="SignalP"/>
    </source>
</evidence>
<protein>
    <submittedName>
        <fullName evidence="2">DUF4360 domain-containing protein</fullName>
    </submittedName>
</protein>
<dbReference type="PANTHER" id="PTHR38847">
    <property type="match status" value="1"/>
</dbReference>
<dbReference type="RefSeq" id="WP_100203891.1">
    <property type="nucleotide sequence ID" value="NZ_PGGW01000066.1"/>
</dbReference>
<dbReference type="EMBL" id="PGGW01000066">
    <property type="protein sequence ID" value="PJE95248.1"/>
    <property type="molecule type" value="Genomic_DNA"/>
</dbReference>
<accession>A0A2M8LTG1</accession>
<reference evidence="2 3" key="1">
    <citation type="submission" date="2017-11" db="EMBL/GenBank/DDBJ databases">
        <title>Streptomyces carmine sp. nov., a novel actinomycete isolated from Sophora alopecuroides in Xinjiang, China.</title>
        <authorList>
            <person name="Wang Y."/>
            <person name="Luo X."/>
            <person name="Wan C."/>
            <person name="Zhang L."/>
        </authorList>
    </citation>
    <scope>NUCLEOTIDE SEQUENCE [LARGE SCALE GENOMIC DNA]</scope>
    <source>
        <strain evidence="2 3">TRM SA0054</strain>
    </source>
</reference>
<feature type="signal peptide" evidence="1">
    <location>
        <begin position="1"/>
        <end position="25"/>
    </location>
</feature>
<evidence type="ECO:0000313" key="2">
    <source>
        <dbReference type="EMBL" id="PJE95248.1"/>
    </source>
</evidence>
<dbReference type="PANTHER" id="PTHR38847:SF1">
    <property type="entry name" value="PSEUDOURIDINE SYNTHASE RSUA_RLUA-LIKE DOMAIN-CONTAINING PROTEIN"/>
    <property type="match status" value="1"/>
</dbReference>
<dbReference type="Proteomes" id="UP000230407">
    <property type="component" value="Unassembled WGS sequence"/>
</dbReference>
<comment type="caution">
    <text evidence="2">The sequence shown here is derived from an EMBL/GenBank/DDBJ whole genome shotgun (WGS) entry which is preliminary data.</text>
</comment>
<keyword evidence="3" id="KW-1185">Reference proteome</keyword>
<gene>
    <name evidence="2" type="ORF">CUT44_23280</name>
</gene>
<dbReference type="Pfam" id="PF14273">
    <property type="entry name" value="DUF4360"/>
    <property type="match status" value="1"/>
</dbReference>